<dbReference type="InterPro" id="IPR007995">
    <property type="entry name" value="DUF742"/>
</dbReference>
<reference evidence="2" key="1">
    <citation type="journal article" date="2019" name="Int. J. Syst. Evol. Microbiol.">
        <title>The Global Catalogue of Microorganisms (GCM) 10K type strain sequencing project: providing services to taxonomists for standard genome sequencing and annotation.</title>
        <authorList>
            <consortium name="The Broad Institute Genomics Platform"/>
            <consortium name="The Broad Institute Genome Sequencing Center for Infectious Disease"/>
            <person name="Wu L."/>
            <person name="Ma J."/>
        </authorList>
    </citation>
    <scope>NUCLEOTIDE SEQUENCE [LARGE SCALE GENOMIC DNA]</scope>
    <source>
        <strain evidence="2">CCUG 50347</strain>
    </source>
</reference>
<dbReference type="Pfam" id="PF05331">
    <property type="entry name" value="DUF742"/>
    <property type="match status" value="1"/>
</dbReference>
<dbReference type="PANTHER" id="PTHR36221:SF1">
    <property type="entry name" value="DUF742 DOMAIN-CONTAINING PROTEIN"/>
    <property type="match status" value="1"/>
</dbReference>
<gene>
    <name evidence="1" type="ORF">ACFPEL_14820</name>
</gene>
<evidence type="ECO:0000313" key="2">
    <source>
        <dbReference type="Proteomes" id="UP001595909"/>
    </source>
</evidence>
<keyword evidence="2" id="KW-1185">Reference proteome</keyword>
<dbReference type="Proteomes" id="UP001595909">
    <property type="component" value="Unassembled WGS sequence"/>
</dbReference>
<proteinExistence type="predicted"/>
<dbReference type="EMBL" id="JBHSIM010000032">
    <property type="protein sequence ID" value="MFC4833685.1"/>
    <property type="molecule type" value="Genomic_DNA"/>
</dbReference>
<protein>
    <submittedName>
        <fullName evidence="1">DUF742 domain-containing protein</fullName>
    </submittedName>
</protein>
<dbReference type="RefSeq" id="WP_274191717.1">
    <property type="nucleotide sequence ID" value="NZ_BAABHN010000032.1"/>
</dbReference>
<accession>A0ABV9RIZ4</accession>
<name>A0ABV9RIZ4_9PSEU</name>
<sequence>MTSGAGPERSPRVRPYTMTRGRTRTGVALAVETLVETASGADPRGAPQEQQAICRLCVRPISVAEVSARIALPLGVVRVLLDDMAGDGLVVLHVASTDRPDLALMERVLDGLQRL</sequence>
<organism evidence="1 2">
    <name type="scientific">Actinomycetospora chibensis</name>
    <dbReference type="NCBI Taxonomy" id="663606"/>
    <lineage>
        <taxon>Bacteria</taxon>
        <taxon>Bacillati</taxon>
        <taxon>Actinomycetota</taxon>
        <taxon>Actinomycetes</taxon>
        <taxon>Pseudonocardiales</taxon>
        <taxon>Pseudonocardiaceae</taxon>
        <taxon>Actinomycetospora</taxon>
    </lineage>
</organism>
<comment type="caution">
    <text evidence="1">The sequence shown here is derived from an EMBL/GenBank/DDBJ whole genome shotgun (WGS) entry which is preliminary data.</text>
</comment>
<dbReference type="PANTHER" id="PTHR36221">
    <property type="entry name" value="DUF742 DOMAIN-CONTAINING PROTEIN"/>
    <property type="match status" value="1"/>
</dbReference>
<evidence type="ECO:0000313" key="1">
    <source>
        <dbReference type="EMBL" id="MFC4833685.1"/>
    </source>
</evidence>